<reference evidence="1" key="1">
    <citation type="submission" date="2013-04" db="EMBL/GenBank/DDBJ databases">
        <title>Genome sequence of Chlamydia psittaci 10_881_SC42.</title>
        <authorList>
            <person name="Huot-Creasy H."/>
            <person name="McCracken C.L."/>
            <person name="Humphries M."/>
            <person name="Sachse K."/>
            <person name="Laroucau K."/>
            <person name="Bavoil P."/>
            <person name="Myers G.S."/>
        </authorList>
    </citation>
    <scope>NUCLEOTIDE SEQUENCE [LARGE SCALE GENOMIC DNA]</scope>
    <source>
        <strain evidence="1">10_881_SC42</strain>
    </source>
</reference>
<accession>A0ABN0MS21</accession>
<proteinExistence type="predicted"/>
<evidence type="ECO:0000313" key="1">
    <source>
        <dbReference type="EMBL" id="EPP38269.1"/>
    </source>
</evidence>
<protein>
    <recommendedName>
        <fullName evidence="3">Indole-3-glycerol-phosphate synthase</fullName>
    </recommendedName>
</protein>
<evidence type="ECO:0008006" key="3">
    <source>
        <dbReference type="Google" id="ProtNLM"/>
    </source>
</evidence>
<dbReference type="EMBL" id="ATND01000002">
    <property type="protein sequence ID" value="EPP38269.1"/>
    <property type="molecule type" value="Genomic_DNA"/>
</dbReference>
<organism evidence="1 2">
    <name type="scientific">Chlamydia avium</name>
    <dbReference type="NCBI Taxonomy" id="1457141"/>
    <lineage>
        <taxon>Bacteria</taxon>
        <taxon>Pseudomonadati</taxon>
        <taxon>Chlamydiota</taxon>
        <taxon>Chlamydiia</taxon>
        <taxon>Chlamydiales</taxon>
        <taxon>Chlamydiaceae</taxon>
        <taxon>Chlamydia/Chlamydophila group</taxon>
        <taxon>Chlamydia</taxon>
    </lineage>
</organism>
<keyword evidence="2" id="KW-1185">Reference proteome</keyword>
<sequence>MRNPYNQDSGNSQTDKEIKKFLDIKKRFVTSVQEFQHDKHTASHYLKKVQWLPYKNEELEETSEVFSTLKSMERKLAQLFFYVPDCGVDSVTFIKTVREYESLFGLGGVLLLCGSLEQQSKYIQDFNQLTTLPLLIAASVSNSLSCYLSYRDITLIDYQDFYELGQNLGKLIKTYGVFISLVFQEIFSMDLVNYSQLIQGLKSSGNIQGRLCDVDVTPATVTPSPIALRYSLANTIRSLAISADFSSLKFIGSSIFSNPESTVKFLNYGAECFIFSHFNELKLGIKTLTQIISSGRISPTIINKSIVKMLMLKRRFKSSWA</sequence>
<gene>
    <name evidence="1" type="ORF">CP10881SC42_0693</name>
</gene>
<comment type="caution">
    <text evidence="1">The sequence shown here is derived from an EMBL/GenBank/DDBJ whole genome shotgun (WGS) entry which is preliminary data.</text>
</comment>
<dbReference type="Proteomes" id="UP000014821">
    <property type="component" value="Unassembled WGS sequence"/>
</dbReference>
<name>A0ABN0MS21_9CHLA</name>
<evidence type="ECO:0000313" key="2">
    <source>
        <dbReference type="Proteomes" id="UP000014821"/>
    </source>
</evidence>